<dbReference type="KEGG" id="ndp:E2C04_16110"/>
<evidence type="ECO:0000313" key="3">
    <source>
        <dbReference type="Proteomes" id="UP000297025"/>
    </source>
</evidence>
<evidence type="ECO:0000313" key="2">
    <source>
        <dbReference type="EMBL" id="QCC78338.1"/>
    </source>
</evidence>
<dbReference type="InterPro" id="IPR002669">
    <property type="entry name" value="UreD"/>
</dbReference>
<gene>
    <name evidence="2" type="ORF">E2C04_16110</name>
</gene>
<reference evidence="2 3" key="1">
    <citation type="journal article" date="2008" name="Int. J. Syst. Evol. Microbiol.">
        <title>Nocardioides daphniae sp. nov., isolated from Daphnia cucullata (Crustacea: Cladocera).</title>
        <authorList>
            <person name="Toth E.M."/>
            <person name="Keki Z."/>
            <person name="Homonnay Z.G."/>
            <person name="Borsodi A.K."/>
            <person name="Marialigeti K."/>
            <person name="Schumann P."/>
        </authorList>
    </citation>
    <scope>NUCLEOTIDE SEQUENCE [LARGE SCALE GENOMIC DNA]</scope>
    <source>
        <strain evidence="2 3">JCM 16608</strain>
    </source>
</reference>
<organism evidence="2 3">
    <name type="scientific">Nocardioides daphniae</name>
    <dbReference type="NCBI Taxonomy" id="402297"/>
    <lineage>
        <taxon>Bacteria</taxon>
        <taxon>Bacillati</taxon>
        <taxon>Actinomycetota</taxon>
        <taxon>Actinomycetes</taxon>
        <taxon>Propionibacteriales</taxon>
        <taxon>Nocardioidaceae</taxon>
        <taxon>Nocardioides</taxon>
    </lineage>
</organism>
<protein>
    <submittedName>
        <fullName evidence="2">Urease accessory protein UreD</fullName>
    </submittedName>
</protein>
<name>A0A4P7UGG6_9ACTN</name>
<evidence type="ECO:0000256" key="1">
    <source>
        <dbReference type="ARBA" id="ARBA00023186"/>
    </source>
</evidence>
<dbReference type="GO" id="GO:0016151">
    <property type="term" value="F:nickel cation binding"/>
    <property type="evidence" value="ECO:0007669"/>
    <property type="project" value="InterPro"/>
</dbReference>
<dbReference type="Proteomes" id="UP000297025">
    <property type="component" value="Chromosome"/>
</dbReference>
<dbReference type="AlphaFoldDB" id="A0A4P7UGG6"/>
<keyword evidence="1" id="KW-0143">Chaperone</keyword>
<sequence>MTESVVSPAPADSAEVTRLELHATPGGGCRLSGGGGVFRAVLQGAAPTGARVALVPERALLLAGDDVALHVTVGRGLRLELVETGGTVAYDMRGGSARWATRFTVEPGGCLVHETLPWVSAAGSQVERSLELDLDIGARALLRETLVLGRHGEEPGALTSRTRVRRNGRDVFVEELDSADLAPHRVLDQVSSYGDFHPASVAPGVPAYVRADAIAAHAAPAAPGVTCLELASGDTVWRRLDSQAHVAAAGWIGSSGT</sequence>
<proteinExistence type="predicted"/>
<accession>A0A4P7UGG6</accession>
<dbReference type="Pfam" id="PF01774">
    <property type="entry name" value="UreD"/>
    <property type="match status" value="1"/>
</dbReference>
<dbReference type="EMBL" id="CP038462">
    <property type="protein sequence ID" value="QCC78338.1"/>
    <property type="molecule type" value="Genomic_DNA"/>
</dbReference>